<name>A0A7S3DPF4_9STRA</name>
<sequence length="164" mass="17534">MISAYRRTIGLLLVFLLCSWQSFTCHAQEDPNFEEVAGGVVATVQDKFESLGPKGKAAVGAAVGFVTTRILLRSALTAIKVGAIAVIMAEVMHRTGVLDVEETAETLQNSDLVQKIKASCGNWIGGFRAQVRRRLNPVNLQELFETEKMATLGAAGGAVVACLL</sequence>
<proteinExistence type="predicted"/>
<evidence type="ECO:0000313" key="2">
    <source>
        <dbReference type="EMBL" id="CAD9964432.1"/>
    </source>
</evidence>
<evidence type="ECO:0000256" key="1">
    <source>
        <dbReference type="SAM" id="SignalP"/>
    </source>
</evidence>
<feature type="signal peptide" evidence="1">
    <location>
        <begin position="1"/>
        <end position="27"/>
    </location>
</feature>
<feature type="chain" id="PRO_5031410284" evidence="1">
    <location>
        <begin position="28"/>
        <end position="164"/>
    </location>
</feature>
<organism evidence="2">
    <name type="scientific">Entomoneis paludosa</name>
    <dbReference type="NCBI Taxonomy" id="265537"/>
    <lineage>
        <taxon>Eukaryota</taxon>
        <taxon>Sar</taxon>
        <taxon>Stramenopiles</taxon>
        <taxon>Ochrophyta</taxon>
        <taxon>Bacillariophyta</taxon>
        <taxon>Bacillariophyceae</taxon>
        <taxon>Bacillariophycidae</taxon>
        <taxon>Entomoneidaceae</taxon>
        <taxon>Entomoneis</taxon>
    </lineage>
</organism>
<protein>
    <submittedName>
        <fullName evidence="2">Uncharacterized protein</fullName>
    </submittedName>
</protein>
<dbReference type="AlphaFoldDB" id="A0A7S3DPF4"/>
<dbReference type="EMBL" id="HBHT01017084">
    <property type="protein sequence ID" value="CAD9964432.1"/>
    <property type="molecule type" value="Transcribed_RNA"/>
</dbReference>
<keyword evidence="1" id="KW-0732">Signal</keyword>
<reference evidence="2" key="1">
    <citation type="submission" date="2021-01" db="EMBL/GenBank/DDBJ databases">
        <authorList>
            <person name="Corre E."/>
            <person name="Pelletier E."/>
            <person name="Niang G."/>
            <person name="Scheremetjew M."/>
            <person name="Finn R."/>
            <person name="Kale V."/>
            <person name="Holt S."/>
            <person name="Cochrane G."/>
            <person name="Meng A."/>
            <person name="Brown T."/>
            <person name="Cohen L."/>
        </authorList>
    </citation>
    <scope>NUCLEOTIDE SEQUENCE</scope>
    <source>
        <strain evidence="2">CCMP125</strain>
    </source>
</reference>
<accession>A0A7S3DPF4</accession>
<gene>
    <name evidence="2" type="ORF">APAL1065_LOCUS11387</name>
</gene>